<dbReference type="GO" id="GO:0000902">
    <property type="term" value="P:cell morphogenesis"/>
    <property type="evidence" value="ECO:0007669"/>
    <property type="project" value="InterPro"/>
</dbReference>
<evidence type="ECO:0000313" key="11">
    <source>
        <dbReference type="Proteomes" id="UP001296776"/>
    </source>
</evidence>
<dbReference type="Gene3D" id="3.30.70.260">
    <property type="match status" value="1"/>
</dbReference>
<dbReference type="Pfam" id="PF05209">
    <property type="entry name" value="MinC_N"/>
    <property type="match status" value="1"/>
</dbReference>
<comment type="similarity">
    <text evidence="1 6">Belongs to the MinC family.</text>
</comment>
<keyword evidence="4 6" id="KW-0131">Cell cycle</keyword>
<evidence type="ECO:0000256" key="5">
    <source>
        <dbReference type="ARBA" id="ARBA00025606"/>
    </source>
</evidence>
<sequence length="261" mass="27863">MAVNSGSQAEEVAEQGTFGEDSPAFELKAAAFTLPVIRLLRLDTEALEVQLTSKVQQAPGFFEHTPVVIELSELPADEDDVGFPALVGLLRGLGMIPVGVRGGSRAQHEAAKAMELAILREAASPRKTEASQPIPDDVPIASKLGDRDVGVETGSHVIDRPVRSGQRVYAAGGDLTVLAPVNSGAELMADGNIHVYAPMRGRAMAGLHGDTKARIFCSDLQAELVSVAGHYRVSDRIPAELKGRRIQVFLEQSTLRIEPLE</sequence>
<evidence type="ECO:0000256" key="4">
    <source>
        <dbReference type="ARBA" id="ARBA00023306"/>
    </source>
</evidence>
<feature type="region of interest" description="Disordered" evidence="7">
    <location>
        <begin position="124"/>
        <end position="143"/>
    </location>
</feature>
<reference evidence="10" key="2">
    <citation type="journal article" date="2020" name="Microorganisms">
        <title>Osmotic Adaptation and Compatible Solute Biosynthesis of Phototrophic Bacteria as Revealed from Genome Analyses.</title>
        <authorList>
            <person name="Imhoff J.F."/>
            <person name="Rahn T."/>
            <person name="Kunzel S."/>
            <person name="Keller A."/>
            <person name="Neulinger S.C."/>
        </authorList>
    </citation>
    <scope>NUCLEOTIDE SEQUENCE</scope>
    <source>
        <strain evidence="10">DSM 11080</strain>
    </source>
</reference>
<gene>
    <name evidence="6 10" type="primary">minC</name>
    <name evidence="10" type="ORF">CKO40_12785</name>
</gene>
<keyword evidence="3 6" id="KW-0717">Septation</keyword>
<proteinExistence type="inferred from homology"/>
<dbReference type="GO" id="GO:0000917">
    <property type="term" value="P:division septum assembly"/>
    <property type="evidence" value="ECO:0007669"/>
    <property type="project" value="UniProtKB-KW"/>
</dbReference>
<name>A0AAJ0U5Z2_9GAMM</name>
<dbReference type="RefSeq" id="WP_200346608.1">
    <property type="nucleotide sequence ID" value="NZ_NRSJ01000021.1"/>
</dbReference>
<evidence type="ECO:0000259" key="9">
    <source>
        <dbReference type="Pfam" id="PF05209"/>
    </source>
</evidence>
<feature type="domain" description="Septum formation inhibitor MinC N-terminal" evidence="9">
    <location>
        <begin position="25"/>
        <end position="97"/>
    </location>
</feature>
<dbReference type="Gene3D" id="2.160.20.70">
    <property type="match status" value="1"/>
</dbReference>
<comment type="caution">
    <text evidence="10">The sequence shown here is derived from an EMBL/GenBank/DDBJ whole genome shotgun (WGS) entry which is preliminary data.</text>
</comment>
<dbReference type="InterPro" id="IPR007874">
    <property type="entry name" value="MinC_N"/>
</dbReference>
<dbReference type="PANTHER" id="PTHR34108:SF1">
    <property type="entry name" value="SEPTUM SITE-DETERMINING PROTEIN MINC"/>
    <property type="match status" value="1"/>
</dbReference>
<dbReference type="HAMAP" id="MF_00267">
    <property type="entry name" value="MinC"/>
    <property type="match status" value="1"/>
</dbReference>
<dbReference type="GO" id="GO:0051302">
    <property type="term" value="P:regulation of cell division"/>
    <property type="evidence" value="ECO:0007669"/>
    <property type="project" value="InterPro"/>
</dbReference>
<comment type="subunit">
    <text evidence="6">Interacts with MinD and FtsZ.</text>
</comment>
<dbReference type="AlphaFoldDB" id="A0AAJ0U5Z2"/>
<dbReference type="Pfam" id="PF03775">
    <property type="entry name" value="MinC_C"/>
    <property type="match status" value="1"/>
</dbReference>
<organism evidence="10 11">
    <name type="scientific">Halochromatium glycolicum</name>
    <dbReference type="NCBI Taxonomy" id="85075"/>
    <lineage>
        <taxon>Bacteria</taxon>
        <taxon>Pseudomonadati</taxon>
        <taxon>Pseudomonadota</taxon>
        <taxon>Gammaproteobacteria</taxon>
        <taxon>Chromatiales</taxon>
        <taxon>Chromatiaceae</taxon>
        <taxon>Halochromatium</taxon>
    </lineage>
</organism>
<dbReference type="NCBIfam" id="TIGR01222">
    <property type="entry name" value="minC"/>
    <property type="match status" value="1"/>
</dbReference>
<reference evidence="10" key="1">
    <citation type="submission" date="2017-08" db="EMBL/GenBank/DDBJ databases">
        <authorList>
            <person name="Imhoff J.F."/>
            <person name="Rahn T."/>
            <person name="Kuenzel S."/>
            <person name="Neulinger S.C."/>
        </authorList>
    </citation>
    <scope>NUCLEOTIDE SEQUENCE</scope>
    <source>
        <strain evidence="10">DSM 11080</strain>
    </source>
</reference>
<dbReference type="InterPro" id="IPR036145">
    <property type="entry name" value="MinC_C_sf"/>
</dbReference>
<evidence type="ECO:0000259" key="8">
    <source>
        <dbReference type="Pfam" id="PF03775"/>
    </source>
</evidence>
<dbReference type="PANTHER" id="PTHR34108">
    <property type="entry name" value="SEPTUM SITE-DETERMINING PROTEIN MINC"/>
    <property type="match status" value="1"/>
</dbReference>
<feature type="domain" description="Septum formation inhibitor MinC C-terminal" evidence="8">
    <location>
        <begin position="157"/>
        <end position="258"/>
    </location>
</feature>
<dbReference type="InterPro" id="IPR005526">
    <property type="entry name" value="Septum_form_inhib_MinC_C"/>
</dbReference>
<evidence type="ECO:0000256" key="2">
    <source>
        <dbReference type="ARBA" id="ARBA00022618"/>
    </source>
</evidence>
<dbReference type="InterPro" id="IPR013033">
    <property type="entry name" value="MinC"/>
</dbReference>
<evidence type="ECO:0000256" key="7">
    <source>
        <dbReference type="SAM" id="MobiDB-lite"/>
    </source>
</evidence>
<dbReference type="InterPro" id="IPR016098">
    <property type="entry name" value="CAP/MinC_C"/>
</dbReference>
<comment type="function">
    <text evidence="5 6">Cell division inhibitor that blocks the formation of polar Z ring septums. Rapidly oscillates between the poles of the cell to destabilize FtsZ filaments that have formed before they mature into polar Z rings. Prevents FtsZ polymerization.</text>
</comment>
<evidence type="ECO:0000313" key="10">
    <source>
        <dbReference type="EMBL" id="MBK1705400.1"/>
    </source>
</evidence>
<evidence type="ECO:0000256" key="1">
    <source>
        <dbReference type="ARBA" id="ARBA00006291"/>
    </source>
</evidence>
<dbReference type="GO" id="GO:1901891">
    <property type="term" value="P:regulation of cell septum assembly"/>
    <property type="evidence" value="ECO:0007669"/>
    <property type="project" value="InterPro"/>
</dbReference>
<keyword evidence="11" id="KW-1185">Reference proteome</keyword>
<dbReference type="SUPFAM" id="SSF63848">
    <property type="entry name" value="Cell-division inhibitor MinC, C-terminal domain"/>
    <property type="match status" value="1"/>
</dbReference>
<accession>A0AAJ0U5Z2</accession>
<evidence type="ECO:0000256" key="3">
    <source>
        <dbReference type="ARBA" id="ARBA00023210"/>
    </source>
</evidence>
<protein>
    <recommendedName>
        <fullName evidence="6">Probable septum site-determining protein MinC</fullName>
    </recommendedName>
</protein>
<keyword evidence="2 6" id="KW-0132">Cell division</keyword>
<evidence type="ECO:0000256" key="6">
    <source>
        <dbReference type="HAMAP-Rule" id="MF_00267"/>
    </source>
</evidence>
<dbReference type="EMBL" id="NRSJ01000021">
    <property type="protein sequence ID" value="MBK1705400.1"/>
    <property type="molecule type" value="Genomic_DNA"/>
</dbReference>
<dbReference type="Proteomes" id="UP001296776">
    <property type="component" value="Unassembled WGS sequence"/>
</dbReference>